<dbReference type="InterPro" id="IPR046510">
    <property type="entry name" value="DUF6688_N"/>
</dbReference>
<keyword evidence="5" id="KW-1185">Reference proteome</keyword>
<dbReference type="OrthoDB" id="748630at2"/>
<dbReference type="Proteomes" id="UP000191112">
    <property type="component" value="Unassembled WGS sequence"/>
</dbReference>
<evidence type="ECO:0000256" key="1">
    <source>
        <dbReference type="SAM" id="Phobius"/>
    </source>
</evidence>
<dbReference type="Pfam" id="PF20394">
    <property type="entry name" value="DUF6688"/>
    <property type="match status" value="1"/>
</dbReference>
<dbReference type="AlphaFoldDB" id="A0A1T5FWN8"/>
<keyword evidence="1" id="KW-1133">Transmembrane helix</keyword>
<reference evidence="4 5" key="1">
    <citation type="submission" date="2017-02" db="EMBL/GenBank/DDBJ databases">
        <authorList>
            <person name="Peterson S.W."/>
        </authorList>
    </citation>
    <scope>NUCLEOTIDE SEQUENCE [LARGE SCALE GENOMIC DNA]</scope>
    <source>
        <strain evidence="4 5">DSM 22323</strain>
    </source>
</reference>
<dbReference type="STRING" id="619805.SAMN05660477_02377"/>
<name>A0A1T5FWN8_9FLAO</name>
<evidence type="ECO:0000313" key="5">
    <source>
        <dbReference type="Proteomes" id="UP000191112"/>
    </source>
</evidence>
<feature type="domain" description="DUF6688" evidence="2">
    <location>
        <begin position="6"/>
        <end position="244"/>
    </location>
</feature>
<sequence length="360" mass="41417">MAGILVLAIIILAVVIFFFSTIEIKGKRISVGSITFLSGYFLSLVVFAFGLMTHAEDYNIAIDPIDSCYIPFGGKHIFSMLFYFIIFNISAFLIWKKGRNLPPLTLVLSLIILIIGAMISFAVLIQIGSHNTESLGSYKGDNANFFFLWTPLFSLFIAIYLWIKILNEEKNISQNRTYKNKFLNNCNRFLSQKYDVTIWAWIFLLPVFIVLTLILMLFGQDYNSLIKVFTDTTTWTFSQQTHPPILDHTGHYLCTVAAKGNPNLVKPLYIGKRHSRPIIVNRQLQIANAFEEMLQDFSPKTLRFIRGNYDKYGYNLSQKINSELGSNLTYILMKPLELIFLISLYLLETKPEQKISKQYR</sequence>
<organism evidence="4 5">
    <name type="scientific">Soonwooa buanensis</name>
    <dbReference type="NCBI Taxonomy" id="619805"/>
    <lineage>
        <taxon>Bacteria</taxon>
        <taxon>Pseudomonadati</taxon>
        <taxon>Bacteroidota</taxon>
        <taxon>Flavobacteriia</taxon>
        <taxon>Flavobacteriales</taxon>
        <taxon>Weeksellaceae</taxon>
        <taxon>Chryseobacterium group</taxon>
        <taxon>Soonwooa</taxon>
    </lineage>
</organism>
<evidence type="ECO:0000313" key="4">
    <source>
        <dbReference type="EMBL" id="SKC00551.1"/>
    </source>
</evidence>
<dbReference type="InterPro" id="IPR056491">
    <property type="entry name" value="DUF6688_C"/>
</dbReference>
<accession>A0A1T5FWN8</accession>
<dbReference type="Pfam" id="PF23543">
    <property type="entry name" value="DUF6688_C"/>
    <property type="match status" value="1"/>
</dbReference>
<evidence type="ECO:0000259" key="2">
    <source>
        <dbReference type="Pfam" id="PF20394"/>
    </source>
</evidence>
<feature type="transmembrane region" description="Helical" evidence="1">
    <location>
        <begin position="6"/>
        <end position="22"/>
    </location>
</feature>
<feature type="transmembrane region" description="Helical" evidence="1">
    <location>
        <begin position="198"/>
        <end position="218"/>
    </location>
</feature>
<keyword evidence="1" id="KW-0812">Transmembrane</keyword>
<dbReference type="RefSeq" id="WP_079667578.1">
    <property type="nucleotide sequence ID" value="NZ_FUYZ01000008.1"/>
</dbReference>
<dbReference type="EMBL" id="FUYZ01000008">
    <property type="protein sequence ID" value="SKC00551.1"/>
    <property type="molecule type" value="Genomic_DNA"/>
</dbReference>
<feature type="transmembrane region" description="Helical" evidence="1">
    <location>
        <begin position="145"/>
        <end position="163"/>
    </location>
</feature>
<feature type="domain" description="DUF6688" evidence="3">
    <location>
        <begin position="250"/>
        <end position="359"/>
    </location>
</feature>
<keyword evidence="1" id="KW-0472">Membrane</keyword>
<proteinExistence type="predicted"/>
<protein>
    <submittedName>
        <fullName evidence="4">Uncharacterized protein</fullName>
    </submittedName>
</protein>
<gene>
    <name evidence="4" type="ORF">SAMN05660477_02377</name>
</gene>
<feature type="transmembrane region" description="Helical" evidence="1">
    <location>
        <begin position="106"/>
        <end position="125"/>
    </location>
</feature>
<evidence type="ECO:0000259" key="3">
    <source>
        <dbReference type="Pfam" id="PF23543"/>
    </source>
</evidence>
<feature type="transmembrane region" description="Helical" evidence="1">
    <location>
        <begin position="34"/>
        <end position="55"/>
    </location>
</feature>
<feature type="transmembrane region" description="Helical" evidence="1">
    <location>
        <begin position="75"/>
        <end position="94"/>
    </location>
</feature>